<dbReference type="Pfam" id="PF00232">
    <property type="entry name" value="Glyco_hydro_1"/>
    <property type="match status" value="1"/>
</dbReference>
<evidence type="ECO:0000256" key="4">
    <source>
        <dbReference type="RuleBase" id="RU003690"/>
    </source>
</evidence>
<dbReference type="PANTHER" id="PTHR10353:SF29">
    <property type="entry name" value="BETA-GLUCOSIDASE 11"/>
    <property type="match status" value="1"/>
</dbReference>
<feature type="compositionally biased region" description="Basic and acidic residues" evidence="5">
    <location>
        <begin position="1"/>
        <end position="28"/>
    </location>
</feature>
<evidence type="ECO:0000313" key="6">
    <source>
        <dbReference type="EMBL" id="KAI0491817.1"/>
    </source>
</evidence>
<dbReference type="SUPFAM" id="SSF51445">
    <property type="entry name" value="(Trans)glycosidases"/>
    <property type="match status" value="1"/>
</dbReference>
<dbReference type="InterPro" id="IPR001360">
    <property type="entry name" value="Glyco_hydro_1"/>
</dbReference>
<dbReference type="GO" id="GO:0033907">
    <property type="term" value="F:beta-D-fucosidase activity"/>
    <property type="evidence" value="ECO:0007669"/>
    <property type="project" value="UniProtKB-ARBA"/>
</dbReference>
<dbReference type="GO" id="GO:0005975">
    <property type="term" value="P:carbohydrate metabolic process"/>
    <property type="evidence" value="ECO:0007669"/>
    <property type="project" value="InterPro"/>
</dbReference>
<feature type="region of interest" description="Disordered" evidence="5">
    <location>
        <begin position="1"/>
        <end position="41"/>
    </location>
</feature>
<dbReference type="Proteomes" id="UP000829196">
    <property type="component" value="Unassembled WGS sequence"/>
</dbReference>
<comment type="similarity">
    <text evidence="1 4">Belongs to the glycosyl hydrolase 1 family.</text>
</comment>
<dbReference type="EMBL" id="JAGYWB010000018">
    <property type="protein sequence ID" value="KAI0491817.1"/>
    <property type="molecule type" value="Genomic_DNA"/>
</dbReference>
<dbReference type="PRINTS" id="PR00131">
    <property type="entry name" value="GLHYDRLASE1"/>
</dbReference>
<organism evidence="6 7">
    <name type="scientific">Dendrobium nobile</name>
    <name type="common">Orchid</name>
    <dbReference type="NCBI Taxonomy" id="94219"/>
    <lineage>
        <taxon>Eukaryota</taxon>
        <taxon>Viridiplantae</taxon>
        <taxon>Streptophyta</taxon>
        <taxon>Embryophyta</taxon>
        <taxon>Tracheophyta</taxon>
        <taxon>Spermatophyta</taxon>
        <taxon>Magnoliopsida</taxon>
        <taxon>Liliopsida</taxon>
        <taxon>Asparagales</taxon>
        <taxon>Orchidaceae</taxon>
        <taxon>Epidendroideae</taxon>
        <taxon>Malaxideae</taxon>
        <taxon>Dendrobiinae</taxon>
        <taxon>Dendrobium</taxon>
    </lineage>
</organism>
<protein>
    <submittedName>
        <fullName evidence="6">Uncharacterized protein</fullName>
    </submittedName>
</protein>
<comment type="caution">
    <text evidence="6">The sequence shown here is derived from an EMBL/GenBank/DDBJ whole genome shotgun (WGS) entry which is preliminary data.</text>
</comment>
<dbReference type="PANTHER" id="PTHR10353">
    <property type="entry name" value="GLYCOSYL HYDROLASE"/>
    <property type="match status" value="1"/>
</dbReference>
<dbReference type="AlphaFoldDB" id="A0A8T3A5Q1"/>
<dbReference type="GO" id="GO:0004565">
    <property type="term" value="F:beta-galactosidase activity"/>
    <property type="evidence" value="ECO:0007669"/>
    <property type="project" value="UniProtKB-ARBA"/>
</dbReference>
<gene>
    <name evidence="6" type="ORF">KFK09_026078</name>
</gene>
<keyword evidence="3" id="KW-0378">Hydrolase</keyword>
<sequence>MRETNREEEIVRGTRDLEKNKQSRESEKRKKGRGEPVFGNTISVKTELSPPVSMRVLQQRKEGLHVFGIRMHMKDGSTGDVASDGYHKYKEDIKLMSDTGLQGYRFSISWSRLLPTGRGEANSKGIEYYNNVIDELIRNGIQPHVTLHHYDLPQVLQDEYGGWLSPKIIDDFKEFADVCFREFGDRVPYWTTFNEANVIALYAYDYGVMPPKRCSYPFGVDCVGGNSTTEPYIVAHNIILSHSAAVELYRRRYQATQKGKIGINLWTLWCYPLHELTLDEVAAKRAIEFLIGWFLNPIMFGDYPEIMKVFAGSRLPSFSKSESQQVKGAFDFLGINYYFSLFVTNNFNALNTNLRDISADMFANFTAYKNKPPTSQITPPHPLPINPRGLTELLKYFKEKYGNPPLYIQENGYGVEGEDKLKDMERVSYLSGFIGCSLEALRNGSDLKGYFVWSFVDLFELMAGYQLRIGLYHVDFDKDRERVPKLSAYWYSQFLKNGKLISFNNGEKIAEAEYVLQVVDSKLENGGFFSG</sequence>
<dbReference type="InterPro" id="IPR017853">
    <property type="entry name" value="GH"/>
</dbReference>
<evidence type="ECO:0000256" key="3">
    <source>
        <dbReference type="ARBA" id="ARBA00022801"/>
    </source>
</evidence>
<dbReference type="OrthoDB" id="65569at2759"/>
<keyword evidence="7" id="KW-1185">Reference proteome</keyword>
<dbReference type="FunFam" id="3.20.20.80:FF:000020">
    <property type="entry name" value="Beta-glucosidase 12"/>
    <property type="match status" value="1"/>
</dbReference>
<dbReference type="Gene3D" id="3.20.20.80">
    <property type="entry name" value="Glycosidases"/>
    <property type="match status" value="1"/>
</dbReference>
<reference evidence="6" key="1">
    <citation type="journal article" date="2022" name="Front. Genet.">
        <title>Chromosome-Scale Assembly of the Dendrobium nobile Genome Provides Insights Into the Molecular Mechanism of the Biosynthesis of the Medicinal Active Ingredient of Dendrobium.</title>
        <authorList>
            <person name="Xu Q."/>
            <person name="Niu S.-C."/>
            <person name="Li K.-L."/>
            <person name="Zheng P.-J."/>
            <person name="Zhang X.-J."/>
            <person name="Jia Y."/>
            <person name="Liu Y."/>
            <person name="Niu Y.-X."/>
            <person name="Yu L.-H."/>
            <person name="Chen D.-F."/>
            <person name="Zhang G.-Q."/>
        </authorList>
    </citation>
    <scope>NUCLEOTIDE SEQUENCE</scope>
    <source>
        <tissue evidence="6">Leaf</tissue>
    </source>
</reference>
<dbReference type="SMR" id="A0A8T3A5Q1"/>
<proteinExistence type="inferred from homology"/>
<dbReference type="GO" id="GO:0008422">
    <property type="term" value="F:beta-glucosidase activity"/>
    <property type="evidence" value="ECO:0007669"/>
    <property type="project" value="TreeGrafter"/>
</dbReference>
<evidence type="ECO:0000256" key="5">
    <source>
        <dbReference type="SAM" id="MobiDB-lite"/>
    </source>
</evidence>
<evidence type="ECO:0000313" key="7">
    <source>
        <dbReference type="Proteomes" id="UP000829196"/>
    </source>
</evidence>
<evidence type="ECO:0000256" key="1">
    <source>
        <dbReference type="ARBA" id="ARBA00010838"/>
    </source>
</evidence>
<evidence type="ECO:0000256" key="2">
    <source>
        <dbReference type="ARBA" id="ARBA00022729"/>
    </source>
</evidence>
<keyword evidence="2" id="KW-0732">Signal</keyword>
<accession>A0A8T3A5Q1</accession>
<name>A0A8T3A5Q1_DENNO</name>